<evidence type="ECO:0000313" key="2">
    <source>
        <dbReference type="Proteomes" id="UP000198104"/>
    </source>
</evidence>
<gene>
    <name evidence="1" type="ORF">CBI30_04470</name>
</gene>
<reference evidence="1 2" key="1">
    <citation type="submission" date="2017-05" db="EMBL/GenBank/DDBJ databases">
        <title>Polynucleobacter sp. MWH-K35W1 isolated from the permanently anoxic monimolimnion of a meromictic lake.</title>
        <authorList>
            <person name="Hahn M.W."/>
        </authorList>
    </citation>
    <scope>NUCLEOTIDE SEQUENCE [LARGE SCALE GENOMIC DNA]</scope>
    <source>
        <strain evidence="1 2">MWH-K35W1</strain>
    </source>
</reference>
<proteinExistence type="predicted"/>
<evidence type="ECO:0000313" key="1">
    <source>
        <dbReference type="EMBL" id="OWS71931.1"/>
    </source>
</evidence>
<organism evidence="1 2">
    <name type="scientific">Polynucleobacter aenigmaticus</name>
    <dbReference type="NCBI Taxonomy" id="1743164"/>
    <lineage>
        <taxon>Bacteria</taxon>
        <taxon>Pseudomonadati</taxon>
        <taxon>Pseudomonadota</taxon>
        <taxon>Betaproteobacteria</taxon>
        <taxon>Burkholderiales</taxon>
        <taxon>Burkholderiaceae</taxon>
        <taxon>Polynucleobacter</taxon>
    </lineage>
</organism>
<name>A0A254Q527_9BURK</name>
<sequence>MLVGCSTVANYQANLQTWVGQSEQALEAGWGIPSSIVISGPTRYLTYARNDGTYVQGGYWGRTVTPLYCSTIFSIQNNVVIQAQFQGNECTSY</sequence>
<keyword evidence="2" id="KW-1185">Reference proteome</keyword>
<dbReference type="AlphaFoldDB" id="A0A254Q527"/>
<comment type="caution">
    <text evidence="1">The sequence shown here is derived from an EMBL/GenBank/DDBJ whole genome shotgun (WGS) entry which is preliminary data.</text>
</comment>
<accession>A0A254Q527</accession>
<dbReference type="EMBL" id="NGUO01000007">
    <property type="protein sequence ID" value="OWS71931.1"/>
    <property type="molecule type" value="Genomic_DNA"/>
</dbReference>
<dbReference type="Proteomes" id="UP000198104">
    <property type="component" value="Unassembled WGS sequence"/>
</dbReference>
<protein>
    <submittedName>
        <fullName evidence="1">Uncharacterized protein</fullName>
    </submittedName>
</protein>